<protein>
    <submittedName>
        <fullName evidence="1">Unannotated protein</fullName>
    </submittedName>
</protein>
<dbReference type="EMBL" id="CAEZSO010000108">
    <property type="protein sequence ID" value="CAB4544557.1"/>
    <property type="molecule type" value="Genomic_DNA"/>
</dbReference>
<name>A0A6J6C0S1_9ZZZZ</name>
<evidence type="ECO:0000313" key="1">
    <source>
        <dbReference type="EMBL" id="CAB4544557.1"/>
    </source>
</evidence>
<accession>A0A6J6C0S1</accession>
<reference evidence="1" key="1">
    <citation type="submission" date="2020-05" db="EMBL/GenBank/DDBJ databases">
        <authorList>
            <person name="Chiriac C."/>
            <person name="Salcher M."/>
            <person name="Ghai R."/>
            <person name="Kavagutti S V."/>
        </authorList>
    </citation>
    <scope>NUCLEOTIDE SEQUENCE</scope>
</reference>
<gene>
    <name evidence="1" type="ORF">UFOPK1446_00614</name>
</gene>
<sequence length="96" mass="10616">MTDNQALEDLPYIELRDKAFDLARERHDLKFFLELMNHTPAAAAMATEGGSLGEISGSIVESIEAAREAFSAESVGELEPLFVARFATYIREHASK</sequence>
<proteinExistence type="predicted"/>
<organism evidence="1">
    <name type="scientific">freshwater metagenome</name>
    <dbReference type="NCBI Taxonomy" id="449393"/>
    <lineage>
        <taxon>unclassified sequences</taxon>
        <taxon>metagenomes</taxon>
        <taxon>ecological metagenomes</taxon>
    </lineage>
</organism>
<dbReference type="AlphaFoldDB" id="A0A6J6C0S1"/>